<dbReference type="FunFam" id="3.30.70.270:FF:000026">
    <property type="entry name" value="Transposon Ty3-G Gag-Pol polyprotein"/>
    <property type="match status" value="1"/>
</dbReference>
<dbReference type="Pfam" id="PF00078">
    <property type="entry name" value="RVT_1"/>
    <property type="match status" value="1"/>
</dbReference>
<evidence type="ECO:0000256" key="2">
    <source>
        <dbReference type="ARBA" id="ARBA00022695"/>
    </source>
</evidence>
<dbReference type="InterPro" id="IPR043128">
    <property type="entry name" value="Rev_trsase/Diguanyl_cyclase"/>
</dbReference>
<dbReference type="CDD" id="cd01647">
    <property type="entry name" value="RT_LTR"/>
    <property type="match status" value="1"/>
</dbReference>
<keyword evidence="1" id="KW-0808">Transferase</keyword>
<protein>
    <recommendedName>
        <fullName evidence="15">Reverse transcriptase</fullName>
    </recommendedName>
</protein>
<feature type="domain" description="Reverse transcriptase RNase H-like" evidence="11">
    <location>
        <begin position="813"/>
        <end position="914"/>
    </location>
</feature>
<evidence type="ECO:0000256" key="7">
    <source>
        <dbReference type="SAM" id="Coils"/>
    </source>
</evidence>
<dbReference type="CDD" id="cd09274">
    <property type="entry name" value="RNase_HI_RT_Ty3"/>
    <property type="match status" value="1"/>
</dbReference>
<evidence type="ECO:0000256" key="8">
    <source>
        <dbReference type="SAM" id="MobiDB-lite"/>
    </source>
</evidence>
<feature type="compositionally biased region" description="Low complexity" evidence="8">
    <location>
        <begin position="418"/>
        <end position="434"/>
    </location>
</feature>
<comment type="caution">
    <text evidence="13">The sequence shown here is derived from an EMBL/GenBank/DDBJ whole genome shotgun (WGS) entry which is preliminary data.</text>
</comment>
<evidence type="ECO:0000259" key="10">
    <source>
        <dbReference type="Pfam" id="PF03732"/>
    </source>
</evidence>
<evidence type="ECO:0008006" key="15">
    <source>
        <dbReference type="Google" id="ProtNLM"/>
    </source>
</evidence>
<dbReference type="Pfam" id="PF17921">
    <property type="entry name" value="Integrase_H2C2"/>
    <property type="match status" value="1"/>
</dbReference>
<name>A0AAP0BR20_9ASPA</name>
<evidence type="ECO:0000256" key="5">
    <source>
        <dbReference type="ARBA" id="ARBA00022801"/>
    </source>
</evidence>
<feature type="domain" description="Integrase zinc-binding" evidence="12">
    <location>
        <begin position="1029"/>
        <end position="1080"/>
    </location>
</feature>
<keyword evidence="5" id="KW-0378">Hydrolase</keyword>
<feature type="region of interest" description="Disordered" evidence="8">
    <location>
        <begin position="402"/>
        <end position="448"/>
    </location>
</feature>
<dbReference type="Pfam" id="PF17917">
    <property type="entry name" value="RT_RNaseH"/>
    <property type="match status" value="1"/>
</dbReference>
<dbReference type="InterPro" id="IPR043502">
    <property type="entry name" value="DNA/RNA_pol_sf"/>
</dbReference>
<evidence type="ECO:0000256" key="3">
    <source>
        <dbReference type="ARBA" id="ARBA00022722"/>
    </source>
</evidence>
<dbReference type="GO" id="GO:0003964">
    <property type="term" value="F:RNA-directed DNA polymerase activity"/>
    <property type="evidence" value="ECO:0007669"/>
    <property type="project" value="UniProtKB-KW"/>
</dbReference>
<feature type="compositionally biased region" description="Pro residues" evidence="8">
    <location>
        <begin position="314"/>
        <end position="326"/>
    </location>
</feature>
<dbReference type="EMBL" id="JBBWWQ010000006">
    <property type="protein sequence ID" value="KAK8945257.1"/>
    <property type="molecule type" value="Genomic_DNA"/>
</dbReference>
<feature type="compositionally biased region" description="Low complexity" evidence="8">
    <location>
        <begin position="281"/>
        <end position="293"/>
    </location>
</feature>
<evidence type="ECO:0000313" key="14">
    <source>
        <dbReference type="Proteomes" id="UP001418222"/>
    </source>
</evidence>
<evidence type="ECO:0000256" key="6">
    <source>
        <dbReference type="ARBA" id="ARBA00022918"/>
    </source>
</evidence>
<dbReference type="Gene3D" id="3.30.70.270">
    <property type="match status" value="2"/>
</dbReference>
<keyword evidence="6" id="KW-0695">RNA-directed DNA polymerase</keyword>
<reference evidence="13 14" key="1">
    <citation type="journal article" date="2022" name="Nat. Plants">
        <title>Genomes of leafy and leafless Platanthera orchids illuminate the evolution of mycoheterotrophy.</title>
        <authorList>
            <person name="Li M.H."/>
            <person name="Liu K.W."/>
            <person name="Li Z."/>
            <person name="Lu H.C."/>
            <person name="Ye Q.L."/>
            <person name="Zhang D."/>
            <person name="Wang J.Y."/>
            <person name="Li Y.F."/>
            <person name="Zhong Z.M."/>
            <person name="Liu X."/>
            <person name="Yu X."/>
            <person name="Liu D.K."/>
            <person name="Tu X.D."/>
            <person name="Liu B."/>
            <person name="Hao Y."/>
            <person name="Liao X.Y."/>
            <person name="Jiang Y.T."/>
            <person name="Sun W.H."/>
            <person name="Chen J."/>
            <person name="Chen Y.Q."/>
            <person name="Ai Y."/>
            <person name="Zhai J.W."/>
            <person name="Wu S.S."/>
            <person name="Zhou Z."/>
            <person name="Hsiao Y.Y."/>
            <person name="Wu W.L."/>
            <person name="Chen Y.Y."/>
            <person name="Lin Y.F."/>
            <person name="Hsu J.L."/>
            <person name="Li C.Y."/>
            <person name="Wang Z.W."/>
            <person name="Zhao X."/>
            <person name="Zhong W.Y."/>
            <person name="Ma X.K."/>
            <person name="Ma L."/>
            <person name="Huang J."/>
            <person name="Chen G.Z."/>
            <person name="Huang M.Z."/>
            <person name="Huang L."/>
            <person name="Peng D.H."/>
            <person name="Luo Y.B."/>
            <person name="Zou S.Q."/>
            <person name="Chen S.P."/>
            <person name="Lan S."/>
            <person name="Tsai W.C."/>
            <person name="Van de Peer Y."/>
            <person name="Liu Z.J."/>
        </authorList>
    </citation>
    <scope>NUCLEOTIDE SEQUENCE [LARGE SCALE GENOMIC DNA]</scope>
    <source>
        <strain evidence="13">Lor287</strain>
    </source>
</reference>
<keyword evidence="4" id="KW-0255">Endonuclease</keyword>
<feature type="domain" description="Reverse transcriptase" evidence="9">
    <location>
        <begin position="573"/>
        <end position="723"/>
    </location>
</feature>
<dbReference type="PANTHER" id="PTHR37984">
    <property type="entry name" value="PROTEIN CBG26694"/>
    <property type="match status" value="1"/>
</dbReference>
<evidence type="ECO:0000259" key="12">
    <source>
        <dbReference type="Pfam" id="PF17921"/>
    </source>
</evidence>
<evidence type="ECO:0000256" key="4">
    <source>
        <dbReference type="ARBA" id="ARBA00022759"/>
    </source>
</evidence>
<dbReference type="InterPro" id="IPR041588">
    <property type="entry name" value="Integrase_H2C2"/>
</dbReference>
<keyword evidence="2" id="KW-0548">Nucleotidyltransferase</keyword>
<dbReference type="Pfam" id="PF03732">
    <property type="entry name" value="Retrotrans_gag"/>
    <property type="match status" value="1"/>
</dbReference>
<dbReference type="PANTHER" id="PTHR37984:SF5">
    <property type="entry name" value="PROTEIN NYNRIN-LIKE"/>
    <property type="match status" value="1"/>
</dbReference>
<dbReference type="SUPFAM" id="SSF56672">
    <property type="entry name" value="DNA/RNA polymerases"/>
    <property type="match status" value="1"/>
</dbReference>
<dbReference type="GO" id="GO:0004519">
    <property type="term" value="F:endonuclease activity"/>
    <property type="evidence" value="ECO:0007669"/>
    <property type="project" value="UniProtKB-KW"/>
</dbReference>
<evidence type="ECO:0000313" key="13">
    <source>
        <dbReference type="EMBL" id="KAK8945257.1"/>
    </source>
</evidence>
<dbReference type="InterPro" id="IPR041373">
    <property type="entry name" value="RT_RNaseH"/>
</dbReference>
<evidence type="ECO:0000259" key="9">
    <source>
        <dbReference type="Pfam" id="PF00078"/>
    </source>
</evidence>
<evidence type="ECO:0000256" key="1">
    <source>
        <dbReference type="ARBA" id="ARBA00022679"/>
    </source>
</evidence>
<proteinExistence type="predicted"/>
<feature type="compositionally biased region" description="Polar residues" evidence="8">
    <location>
        <begin position="402"/>
        <end position="416"/>
    </location>
</feature>
<keyword evidence="3" id="KW-0540">Nuclease</keyword>
<feature type="coiled-coil region" evidence="7">
    <location>
        <begin position="339"/>
        <end position="366"/>
    </location>
</feature>
<keyword evidence="7" id="KW-0175">Coiled coil</keyword>
<dbReference type="Proteomes" id="UP001418222">
    <property type="component" value="Unassembled WGS sequence"/>
</dbReference>
<dbReference type="InterPro" id="IPR050951">
    <property type="entry name" value="Retrovirus_Pol_polyprotein"/>
</dbReference>
<feature type="compositionally biased region" description="Polar residues" evidence="8">
    <location>
        <begin position="299"/>
        <end position="313"/>
    </location>
</feature>
<dbReference type="AlphaFoldDB" id="A0AAP0BR20"/>
<sequence>MSYYARPNLEGTQSSIIRPAVANNNFEIKTSIIQMVQQSVVFDGLPDEDPNLHLLNFLEICDTFKINGVTDDAIRLRLFPFSLRTKAKQWLGSLPRGSITTWAEMTEKFLTKYFPPAKSAKLRTDILSFTQIDSESLYDTWECFKELLRRCPHHALPMWQQVQTFYNGLNLQTRQMIDAAAGGTLNNKTPEAAQELFEEMAMNAYQWNAPRSRPNKPTGLFEVEATPNLALQVEMLTKQVAEMSASSATNWAYNNNNNFNNNFIQEQVDYMGNSYRPPYNPNNNIPFNNSYNPGLRNHPNFSWSNPNNAQRPPQVNPPGFAPPPPQKSSSLEEVFTKYVASNESNIRNLTGSIKNLENQIGQLAKLFSERQQGALPGNTEPNPRESANAITLRSGTEVTSTNLAGPEVNVSSSPPQLTSPQVSSSTFPSSTLAPRNNLKPSMPYPSKFKNERNEEQYKKFIEILKQIQINVPFCEAISNMPKYAKYLKELLSNKKKLEDISRVSLNAECSAVVLNKLPEKLNDPGRFSIPCLFGNLLIKHALADLGASINLMPFSLFKKLGLGTPSPTKMSIQLADRKLNDVTRKDHFPLPFIDQILERLSGHSHYCFLDGLSGYFQIPIAPEDQEKTTFTCPFGTFAYRRMPFGLCNAPATFQRCMLAIFNELVEDVMEVFMYDFSVFGNSFQNCLNNLDRVLQRCEDTNLALNWEKCHFMVREGLVLGHKVSSKGIEVDRAKIEVIEKLPPPTNIKSIRSFLGHAGFYRRFIKDFSKITKPLTHLLEKETAFIFDEECSKAFNKIKNELINSPILIAPNWSLPFEIMCDASDFAVGAVLGQRVDKYFHPIYYASKTLTSAQANYTTTEKELLAIIFAFDKFRSYITLSKIIVFTDYSALRYLMEKGDAKPRLLRWILLLQEFDLEIRDKKGAENLAADHLSRLENPAAGALVESEIDDKFPEERLLAMNKVMISSTPWYADLANYLVARVLPKNYSSQQKKRFFSDLKNYFWEDPFLFRVCADQVVRRCVSGEEDIQILRHCHEGPTGGHYQANRTARKVLEAGFYWPTLFKDAHTFVSKCDNCQRSATTPPCSKLGRHLRLLHAKLRPAPPTAPNNSSTSSSIQLGATTVLRPAPPCRSFSSSC</sequence>
<dbReference type="Gene3D" id="1.10.340.70">
    <property type="match status" value="1"/>
</dbReference>
<gene>
    <name evidence="13" type="ORF">KSP39_PZI007733</name>
</gene>
<accession>A0AAP0BR20</accession>
<dbReference type="InterPro" id="IPR005162">
    <property type="entry name" value="Retrotrans_gag_dom"/>
</dbReference>
<keyword evidence="14" id="KW-1185">Reference proteome</keyword>
<feature type="region of interest" description="Disordered" evidence="8">
    <location>
        <begin position="281"/>
        <end position="330"/>
    </location>
</feature>
<organism evidence="13 14">
    <name type="scientific">Platanthera zijinensis</name>
    <dbReference type="NCBI Taxonomy" id="2320716"/>
    <lineage>
        <taxon>Eukaryota</taxon>
        <taxon>Viridiplantae</taxon>
        <taxon>Streptophyta</taxon>
        <taxon>Embryophyta</taxon>
        <taxon>Tracheophyta</taxon>
        <taxon>Spermatophyta</taxon>
        <taxon>Magnoliopsida</taxon>
        <taxon>Liliopsida</taxon>
        <taxon>Asparagales</taxon>
        <taxon>Orchidaceae</taxon>
        <taxon>Orchidoideae</taxon>
        <taxon>Orchideae</taxon>
        <taxon>Orchidinae</taxon>
        <taxon>Platanthera</taxon>
    </lineage>
</organism>
<evidence type="ECO:0000259" key="11">
    <source>
        <dbReference type="Pfam" id="PF17917"/>
    </source>
</evidence>
<dbReference type="InterPro" id="IPR000477">
    <property type="entry name" value="RT_dom"/>
</dbReference>
<feature type="domain" description="Retrotransposon gag" evidence="10">
    <location>
        <begin position="77"/>
        <end position="170"/>
    </location>
</feature>
<dbReference type="GO" id="GO:0016787">
    <property type="term" value="F:hydrolase activity"/>
    <property type="evidence" value="ECO:0007669"/>
    <property type="project" value="UniProtKB-KW"/>
</dbReference>